<dbReference type="InterPro" id="IPR001791">
    <property type="entry name" value="Laminin_G"/>
</dbReference>
<dbReference type="PROSITE" id="PS50025">
    <property type="entry name" value="LAM_G_DOMAIN"/>
    <property type="match status" value="2"/>
</dbReference>
<reference evidence="29" key="1">
    <citation type="submission" date="2025-08" db="UniProtKB">
        <authorList>
            <consortium name="RefSeq"/>
        </authorList>
    </citation>
    <scope>IDENTIFICATION</scope>
    <source>
        <tissue evidence="29">Sperm</tissue>
    </source>
</reference>
<dbReference type="Gene3D" id="2.60.120.200">
    <property type="match status" value="2"/>
</dbReference>
<evidence type="ECO:0000256" key="16">
    <source>
        <dbReference type="ARBA" id="ARBA00023084"/>
    </source>
</evidence>
<feature type="chain" id="PRO_5042474405" description="Vitamin K-dependent protein S" evidence="24">
    <location>
        <begin position="32"/>
        <end position="697"/>
    </location>
</feature>
<dbReference type="PANTHER" id="PTHR24040">
    <property type="entry name" value="LAMININ G-LIKE DOMAIN-CONTAINING PROTEIN"/>
    <property type="match status" value="1"/>
</dbReference>
<evidence type="ECO:0000256" key="12">
    <source>
        <dbReference type="ARBA" id="ARBA00022737"/>
    </source>
</evidence>
<dbReference type="SUPFAM" id="SSF57184">
    <property type="entry name" value="Growth factor receptor domain"/>
    <property type="match status" value="1"/>
</dbReference>
<evidence type="ECO:0000256" key="5">
    <source>
        <dbReference type="ARBA" id="ARBA00022473"/>
    </source>
</evidence>
<dbReference type="PROSITE" id="PS00011">
    <property type="entry name" value="GLA_1"/>
    <property type="match status" value="1"/>
</dbReference>
<dbReference type="SUPFAM" id="SSF49899">
    <property type="entry name" value="Concanavalin A-like lectins/glucanases"/>
    <property type="match status" value="2"/>
</dbReference>
<keyword evidence="18" id="KW-0865">Zymogen</keyword>
<keyword evidence="5" id="KW-0217">Developmental protein</keyword>
<dbReference type="SUPFAM" id="SSF57196">
    <property type="entry name" value="EGF/Laminin"/>
    <property type="match status" value="1"/>
</dbReference>
<evidence type="ECO:0000259" key="26">
    <source>
        <dbReference type="PROSITE" id="PS50026"/>
    </source>
</evidence>
<comment type="subcellular location">
    <subcellularLocation>
        <location evidence="2">Membrane</location>
        <topology evidence="2">Single-pass type I membrane protein</topology>
    </subcellularLocation>
    <subcellularLocation>
        <location evidence="3">Secreted</location>
    </subcellularLocation>
</comment>
<feature type="domain" description="Gla" evidence="27">
    <location>
        <begin position="49"/>
        <end position="95"/>
    </location>
</feature>
<evidence type="ECO:0000256" key="10">
    <source>
        <dbReference type="ARBA" id="ARBA00022692"/>
    </source>
</evidence>
<feature type="disulfide bond" evidence="23">
    <location>
        <begin position="155"/>
        <end position="164"/>
    </location>
</feature>
<evidence type="ECO:0000259" key="27">
    <source>
        <dbReference type="PROSITE" id="PS50998"/>
    </source>
</evidence>
<dbReference type="InterPro" id="IPR013320">
    <property type="entry name" value="ConA-like_dom_sf"/>
</dbReference>
<comment type="function">
    <text evidence="1">Anticoagulant plasma protein; it is a cofactor to activated protein C in the degradation of coagulation factors Va and VIIIa. It helps to prevent coagulation and stimulating fibrinolysis.</text>
</comment>
<keyword evidence="9" id="KW-0165">Cleavage on pair of basic residues</keyword>
<dbReference type="GO" id="GO:0016020">
    <property type="term" value="C:membrane"/>
    <property type="evidence" value="ECO:0007669"/>
    <property type="project" value="UniProtKB-SubCell"/>
</dbReference>
<dbReference type="PROSITE" id="PS01186">
    <property type="entry name" value="EGF_2"/>
    <property type="match status" value="3"/>
</dbReference>
<evidence type="ECO:0000256" key="4">
    <source>
        <dbReference type="ARBA" id="ARBA00017875"/>
    </source>
</evidence>
<dbReference type="PROSITE" id="PS00010">
    <property type="entry name" value="ASX_HYDROXYL"/>
    <property type="match status" value="2"/>
</dbReference>
<dbReference type="GO" id="GO:0005509">
    <property type="term" value="F:calcium ion binding"/>
    <property type="evidence" value="ECO:0007669"/>
    <property type="project" value="InterPro"/>
</dbReference>
<dbReference type="InterPro" id="IPR049883">
    <property type="entry name" value="NOTCH1_EGF-like"/>
</dbReference>
<dbReference type="SUPFAM" id="SSF57630">
    <property type="entry name" value="GLA-domain"/>
    <property type="match status" value="1"/>
</dbReference>
<keyword evidence="28" id="KW-1185">Reference proteome</keyword>
<dbReference type="InterPro" id="IPR000152">
    <property type="entry name" value="EGF-type_Asp/Asn_hydroxyl_site"/>
</dbReference>
<dbReference type="FunFam" id="2.10.25.10:FF:000240">
    <property type="entry name" value="Vitamin K-dependent protein S"/>
    <property type="match status" value="1"/>
</dbReference>
<dbReference type="InterPro" id="IPR017857">
    <property type="entry name" value="Coagulation_fac-like_Gla_dom"/>
</dbReference>
<dbReference type="PROSITE" id="PS01187">
    <property type="entry name" value="EGF_CA"/>
    <property type="match status" value="1"/>
</dbReference>
<dbReference type="SMART" id="SM00179">
    <property type="entry name" value="EGF_CA"/>
    <property type="match status" value="4"/>
</dbReference>
<evidence type="ECO:0000256" key="23">
    <source>
        <dbReference type="PROSITE-ProRule" id="PRU00076"/>
    </source>
</evidence>
<evidence type="ECO:0000256" key="7">
    <source>
        <dbReference type="ARBA" id="ARBA00022525"/>
    </source>
</evidence>
<evidence type="ECO:0000256" key="1">
    <source>
        <dbReference type="ARBA" id="ARBA00002240"/>
    </source>
</evidence>
<proteinExistence type="predicted"/>
<dbReference type="FunFam" id="2.10.25.10:FF:000146">
    <property type="entry name" value="Putative neurogenic locus notch"/>
    <property type="match status" value="1"/>
</dbReference>
<dbReference type="PANTHER" id="PTHR24040:SF0">
    <property type="entry name" value="VITAMIN K-DEPENDENT PROTEIN S"/>
    <property type="match status" value="1"/>
</dbReference>
<dbReference type="PROSITE" id="PS50998">
    <property type="entry name" value="GLA_2"/>
    <property type="match status" value="1"/>
</dbReference>
<evidence type="ECO:0000256" key="2">
    <source>
        <dbReference type="ARBA" id="ARBA00004479"/>
    </source>
</evidence>
<evidence type="ECO:0000256" key="14">
    <source>
        <dbReference type="ARBA" id="ARBA00022976"/>
    </source>
</evidence>
<evidence type="ECO:0000256" key="21">
    <source>
        <dbReference type="ARBA" id="ARBA00023278"/>
    </source>
</evidence>
<dbReference type="Gene3D" id="4.10.740.10">
    <property type="entry name" value="Coagulation Factor IX"/>
    <property type="match status" value="1"/>
</dbReference>
<evidence type="ECO:0000256" key="17">
    <source>
        <dbReference type="ARBA" id="ARBA00023136"/>
    </source>
</evidence>
<evidence type="ECO:0000256" key="24">
    <source>
        <dbReference type="SAM" id="SignalP"/>
    </source>
</evidence>
<dbReference type="FunFam" id="4.10.740.10:FF:000001">
    <property type="entry name" value="vitamin K-dependent protein S"/>
    <property type="match status" value="1"/>
</dbReference>
<dbReference type="PROSITE" id="PS50026">
    <property type="entry name" value="EGF_3"/>
    <property type="match status" value="2"/>
</dbReference>
<keyword evidence="10" id="KW-0812">Transmembrane</keyword>
<dbReference type="PRINTS" id="PR00001">
    <property type="entry name" value="GLABLOOD"/>
</dbReference>
<dbReference type="InterPro" id="IPR000742">
    <property type="entry name" value="EGF"/>
</dbReference>
<evidence type="ECO:0000313" key="28">
    <source>
        <dbReference type="Proteomes" id="UP001318040"/>
    </source>
</evidence>
<evidence type="ECO:0000256" key="22">
    <source>
        <dbReference type="ARBA" id="ARBA00023281"/>
    </source>
</evidence>
<evidence type="ECO:0000259" key="25">
    <source>
        <dbReference type="PROSITE" id="PS50025"/>
    </source>
</evidence>
<dbReference type="Proteomes" id="UP001318040">
    <property type="component" value="Chromosome 47"/>
</dbReference>
<evidence type="ECO:0000256" key="15">
    <source>
        <dbReference type="ARBA" id="ARBA00022989"/>
    </source>
</evidence>
<dbReference type="FunFam" id="2.10.25.10:FF:000119">
    <property type="entry name" value="vitamin K-dependent protein S"/>
    <property type="match status" value="1"/>
</dbReference>
<sequence>MMMTMAQRRCCVSVLTALALLLVAVVAQCQGDPFLTARQAERFLSRQRRAYNVFEEAKQGNLERECVEEFCNKEEAREVFENDPETNYFYPKYLDCLSEHHITEDDPHDNWRASSVSSVLRTCVTALPNQCIPSPCSRASSLTCIDQQGDYACICHVGWTGKNCTQDINECDKNNGRCGHECMNLPGTRRCRCRRGYLLQSDHMSCQDEDECSLGQGICGQATCVNTEGSFHCSCLRGYVFNEMNQTCDDVNECLDNSGCAQLCVNTEGSYACRCDGRSGFQLGNDLHQCKPIIQLFNERVQKNAEWMCTNPHFITKPTFLLRFKLRQIKREVMEFGLRTFDAEGLVLYVERGRSRDPNERMVLALRNGSLEVQLQMSESMIVTTGGKPINDGAWHTVSVERPTGKIIVKLSGEEVININTHSADVGSVSSDILISIAGLPTDEHTLMKPLNVHLDACMRDWSWLDQDTSWIKEETSSDNMRQCFSSVERGAYFPGTGMAYFNRSFLSPEDGDSWELTVELSIRPAGDTGIIFALASHQNDEVPLSVSLEHTARNEYVQPTQYVQVALGDVVAARLEVAELTSMQSPTWQSVAVRVSATALTLSVDGAEVTGTEELLLPRLAALQEQLSRPVAKFFGGLPDSVPLRVTPVTAFFQGCMRDVRLNGLRVELDTADSLSPGVTSHSCPLFHSEMPIYSN</sequence>
<dbReference type="GO" id="GO:0005496">
    <property type="term" value="F:steroid binding"/>
    <property type="evidence" value="ECO:0007669"/>
    <property type="project" value="UniProtKB-KW"/>
</dbReference>
<keyword evidence="11" id="KW-0356">Hemostasis</keyword>
<dbReference type="Pfam" id="PF14670">
    <property type="entry name" value="FXa_inhibition"/>
    <property type="match status" value="1"/>
</dbReference>
<keyword evidence="19 23" id="KW-1015">Disulfide bond</keyword>
<comment type="caution">
    <text evidence="23">Lacks conserved residue(s) required for the propagation of feature annotation.</text>
</comment>
<keyword evidence="13" id="KW-0106">Calcium</keyword>
<dbReference type="Pfam" id="PF07645">
    <property type="entry name" value="EGF_CA"/>
    <property type="match status" value="2"/>
</dbReference>
<dbReference type="KEGG" id="pmrn:116952537"/>
<dbReference type="InterPro" id="IPR018097">
    <property type="entry name" value="EGF_Ca-bd_CS"/>
</dbReference>
<dbReference type="SMART" id="SM00069">
    <property type="entry name" value="GLA"/>
    <property type="match status" value="1"/>
</dbReference>
<evidence type="ECO:0000256" key="8">
    <source>
        <dbReference type="ARBA" id="ARBA00022536"/>
    </source>
</evidence>
<evidence type="ECO:0000256" key="20">
    <source>
        <dbReference type="ARBA" id="ARBA00023180"/>
    </source>
</evidence>
<gene>
    <name evidence="29" type="primary">LOC116952537</name>
</gene>
<dbReference type="PROSITE" id="PS00022">
    <property type="entry name" value="EGF_1"/>
    <property type="match status" value="1"/>
</dbReference>
<keyword evidence="12" id="KW-0677">Repeat</keyword>
<keyword evidence="17" id="KW-0472">Membrane</keyword>
<organism evidence="28 29">
    <name type="scientific">Petromyzon marinus</name>
    <name type="common">Sea lamprey</name>
    <dbReference type="NCBI Taxonomy" id="7757"/>
    <lineage>
        <taxon>Eukaryota</taxon>
        <taxon>Metazoa</taxon>
        <taxon>Chordata</taxon>
        <taxon>Craniata</taxon>
        <taxon>Vertebrata</taxon>
        <taxon>Cyclostomata</taxon>
        <taxon>Hyperoartia</taxon>
        <taxon>Petromyzontiformes</taxon>
        <taxon>Petromyzontidae</taxon>
        <taxon>Petromyzon</taxon>
    </lineage>
</organism>
<dbReference type="InterPro" id="IPR051145">
    <property type="entry name" value="GAS-SHBG-PROS"/>
</dbReference>
<keyword evidence="14" id="KW-0914">Notch signaling pathway</keyword>
<evidence type="ECO:0000256" key="13">
    <source>
        <dbReference type="ARBA" id="ARBA00022837"/>
    </source>
</evidence>
<dbReference type="InterPro" id="IPR001881">
    <property type="entry name" value="EGF-like_Ca-bd_dom"/>
</dbReference>
<dbReference type="RefSeq" id="XP_032827861.1">
    <property type="nucleotide sequence ID" value="XM_032971970.1"/>
</dbReference>
<feature type="disulfide bond" evidence="23">
    <location>
        <begin position="136"/>
        <end position="153"/>
    </location>
</feature>
<evidence type="ECO:0000256" key="18">
    <source>
        <dbReference type="ARBA" id="ARBA00023145"/>
    </source>
</evidence>
<name>A0AAJ7U108_PETMA</name>
<keyword evidence="6" id="KW-0301">Gamma-carboxyglutamic acid</keyword>
<feature type="domain" description="EGF-like" evidence="26">
    <location>
        <begin position="208"/>
        <end position="249"/>
    </location>
</feature>
<dbReference type="InterPro" id="IPR000294">
    <property type="entry name" value="GLA_domain"/>
</dbReference>
<keyword evidence="24" id="KW-0732">Signal</keyword>
<keyword evidence="22" id="KW-0280">Fibrinolysis</keyword>
<dbReference type="InterPro" id="IPR035972">
    <property type="entry name" value="GLA-like_dom_SF"/>
</dbReference>
<protein>
    <recommendedName>
        <fullName evidence="4">Vitamin K-dependent protein S</fullName>
    </recommendedName>
</protein>
<dbReference type="Gene3D" id="2.10.25.10">
    <property type="entry name" value="Laminin"/>
    <property type="match status" value="4"/>
</dbReference>
<dbReference type="SMART" id="SM00282">
    <property type="entry name" value="LamG"/>
    <property type="match status" value="2"/>
</dbReference>
<keyword evidence="20" id="KW-0325">Glycoprotein</keyword>
<dbReference type="GO" id="GO:0007219">
    <property type="term" value="P:Notch signaling pathway"/>
    <property type="evidence" value="ECO:0007669"/>
    <property type="project" value="UniProtKB-KW"/>
</dbReference>
<keyword evidence="15" id="KW-1133">Transmembrane helix</keyword>
<keyword evidence="7" id="KW-0964">Secreted</keyword>
<feature type="domain" description="Laminin G" evidence="25">
    <location>
        <begin position="311"/>
        <end position="484"/>
    </location>
</feature>
<feature type="signal peptide" evidence="24">
    <location>
        <begin position="1"/>
        <end position="31"/>
    </location>
</feature>
<evidence type="ECO:0000313" key="29">
    <source>
        <dbReference type="RefSeq" id="XP_032827861.1"/>
    </source>
</evidence>
<evidence type="ECO:0000256" key="9">
    <source>
        <dbReference type="ARBA" id="ARBA00022685"/>
    </source>
</evidence>
<evidence type="ECO:0000256" key="3">
    <source>
        <dbReference type="ARBA" id="ARBA00004613"/>
    </source>
</evidence>
<dbReference type="CDD" id="cd00110">
    <property type="entry name" value="LamG"/>
    <property type="match status" value="2"/>
</dbReference>
<feature type="domain" description="EGF-like" evidence="26">
    <location>
        <begin position="127"/>
        <end position="165"/>
    </location>
</feature>
<dbReference type="AlphaFoldDB" id="A0AAJ7U108"/>
<dbReference type="Pfam" id="PF00054">
    <property type="entry name" value="Laminin_G_1"/>
    <property type="match status" value="1"/>
</dbReference>
<keyword evidence="21" id="KW-0379">Hydroxylation</keyword>
<dbReference type="GO" id="GO:0005576">
    <property type="term" value="C:extracellular region"/>
    <property type="evidence" value="ECO:0007669"/>
    <property type="project" value="UniProtKB-SubCell"/>
</dbReference>
<evidence type="ECO:0000256" key="19">
    <source>
        <dbReference type="ARBA" id="ARBA00023157"/>
    </source>
</evidence>
<accession>A0AAJ7U108</accession>
<dbReference type="CDD" id="cd00054">
    <property type="entry name" value="EGF_CA"/>
    <property type="match status" value="3"/>
</dbReference>
<keyword evidence="8 23" id="KW-0245">EGF-like domain</keyword>
<dbReference type="InterPro" id="IPR009030">
    <property type="entry name" value="Growth_fac_rcpt_cys_sf"/>
</dbReference>
<evidence type="ECO:0000256" key="6">
    <source>
        <dbReference type="ARBA" id="ARBA00022479"/>
    </source>
</evidence>
<dbReference type="Pfam" id="PF02210">
    <property type="entry name" value="Laminin_G_2"/>
    <property type="match status" value="1"/>
</dbReference>
<keyword evidence="16" id="KW-0094">Blood coagulation</keyword>
<dbReference type="Pfam" id="PF00594">
    <property type="entry name" value="Gla"/>
    <property type="match status" value="1"/>
</dbReference>
<evidence type="ECO:0000256" key="11">
    <source>
        <dbReference type="ARBA" id="ARBA00022696"/>
    </source>
</evidence>
<dbReference type="CTD" id="2621"/>
<dbReference type="SMART" id="SM00181">
    <property type="entry name" value="EGF"/>
    <property type="match status" value="4"/>
</dbReference>
<feature type="domain" description="Laminin G" evidence="25">
    <location>
        <begin position="491"/>
        <end position="685"/>
    </location>
</feature>